<name>A0A238U8K1_9FLAO</name>
<gene>
    <name evidence="1" type="ORF">TJEJU_1778</name>
</gene>
<dbReference type="KEGG" id="tje:TJEJU_1778"/>
<dbReference type="PROSITE" id="PS51257">
    <property type="entry name" value="PROKAR_LIPOPROTEIN"/>
    <property type="match status" value="1"/>
</dbReference>
<protein>
    <recommendedName>
        <fullName evidence="3">Lipoprotein</fullName>
    </recommendedName>
</protein>
<dbReference type="OrthoDB" id="1186646at2"/>
<dbReference type="EMBL" id="LT899436">
    <property type="protein sequence ID" value="SNR15487.1"/>
    <property type="molecule type" value="Genomic_DNA"/>
</dbReference>
<dbReference type="AlphaFoldDB" id="A0A238U8K1"/>
<dbReference type="Proteomes" id="UP000215214">
    <property type="component" value="Chromosome TJEJU"/>
</dbReference>
<dbReference type="RefSeq" id="WP_095071282.1">
    <property type="nucleotide sequence ID" value="NZ_LT899436.1"/>
</dbReference>
<proteinExistence type="predicted"/>
<evidence type="ECO:0000313" key="1">
    <source>
        <dbReference type="EMBL" id="SNR15487.1"/>
    </source>
</evidence>
<organism evidence="1 2">
    <name type="scientific">Tenacibaculum jejuense</name>
    <dbReference type="NCBI Taxonomy" id="584609"/>
    <lineage>
        <taxon>Bacteria</taxon>
        <taxon>Pseudomonadati</taxon>
        <taxon>Bacteroidota</taxon>
        <taxon>Flavobacteriia</taxon>
        <taxon>Flavobacteriales</taxon>
        <taxon>Flavobacteriaceae</taxon>
        <taxon>Tenacibaculum</taxon>
    </lineage>
</organism>
<keyword evidence="2" id="KW-1185">Reference proteome</keyword>
<evidence type="ECO:0000313" key="2">
    <source>
        <dbReference type="Proteomes" id="UP000215214"/>
    </source>
</evidence>
<evidence type="ECO:0008006" key="3">
    <source>
        <dbReference type="Google" id="ProtNLM"/>
    </source>
</evidence>
<accession>A0A238U8K1</accession>
<reference evidence="1 2" key="1">
    <citation type="submission" date="2017-07" db="EMBL/GenBank/DDBJ databases">
        <authorList>
            <person name="Sun Z.S."/>
            <person name="Albrecht U."/>
            <person name="Echele G."/>
            <person name="Lee C.C."/>
        </authorList>
    </citation>
    <scope>NUCLEOTIDE SEQUENCE [LARGE SCALE GENOMIC DNA]</scope>
    <source>
        <strain evidence="2">type strain: KCTC 22618</strain>
    </source>
</reference>
<sequence length="346" mass="41405">MKKLFYLSLVFVLISCSKVIKKEDLQGVWICNYKAHSNSFFHEIYFKNDSITLIDFFDYSFKGKYEIQGDSLRIYLKNKTLKKKIDLQQNDSIVILNNSTFLRHSNIIENEYITYNLINLDSNIKIHYDSLSTNHKTFNLIKRENKFILEDYSGFDNLNLKLYNYPVHTIFITYNILLNREITLRQLKNILSKINLTSHCKINLITKIDLQKELYHVFPLIINSWEEDLKKLQKENKELYHVFPLIINSWEEDLKKLQKENNGFPPRPPITEDENKASYIEAYHPELLQIKSKQDFDKIQHIKPNSHYLISINIELPVQEYLKLTQKLNFIRKDKNTRIRTELINF</sequence>